<name>A0AAQ3QMF4_9LILI</name>
<dbReference type="EMBL" id="CP136897">
    <property type="protein sequence ID" value="WOL18066.1"/>
    <property type="molecule type" value="Genomic_DNA"/>
</dbReference>
<protein>
    <submittedName>
        <fullName evidence="2">Muscle M-line assembly protein unc-89-like</fullName>
    </submittedName>
</protein>
<evidence type="ECO:0000313" key="2">
    <source>
        <dbReference type="EMBL" id="WOL18066.1"/>
    </source>
</evidence>
<accession>A0AAQ3QMF4</accession>
<feature type="compositionally biased region" description="Polar residues" evidence="1">
    <location>
        <begin position="19"/>
        <end position="41"/>
    </location>
</feature>
<keyword evidence="3" id="KW-1185">Reference proteome</keyword>
<evidence type="ECO:0000256" key="1">
    <source>
        <dbReference type="SAM" id="MobiDB-lite"/>
    </source>
</evidence>
<feature type="region of interest" description="Disordered" evidence="1">
    <location>
        <begin position="1"/>
        <end position="168"/>
    </location>
</feature>
<feature type="compositionally biased region" description="Basic and acidic residues" evidence="1">
    <location>
        <begin position="129"/>
        <end position="168"/>
    </location>
</feature>
<sequence length="278" mass="31538">MKGYDIRKQDLDPGGNYRIRQSVTEETTRVNCSPAAQQPTSAVPPPTTDVILAADVRAGDEDDCSPSFHELQDAGLAGRHWTRRSKMKRKRKNTEEDGDPSSIRPLSKLKKQKPNASEEEETKTLIPKPKADKDSKTSKNKKAKVEKGMAEEKDSYLPGQKHDTPHERDPFRIFLETLYQRNPDNDMAASWMLEWGLLSSDEAKKVYDKMLEKKLKLANNDLADRRTSTFSAGNLDVVSRTVSKSKKQKVQKKNSDDVSSDLNSRKKKKKKTKTKDFN</sequence>
<dbReference type="PANTHER" id="PTHR33828:SF2">
    <property type="entry name" value="NUCLEOLIN"/>
    <property type="match status" value="1"/>
</dbReference>
<feature type="region of interest" description="Disordered" evidence="1">
    <location>
        <begin position="240"/>
        <end position="278"/>
    </location>
</feature>
<feature type="compositionally biased region" description="Basic residues" evidence="1">
    <location>
        <begin position="265"/>
        <end position="278"/>
    </location>
</feature>
<organism evidence="2 3">
    <name type="scientific">Canna indica</name>
    <name type="common">Indian-shot</name>
    <dbReference type="NCBI Taxonomy" id="4628"/>
    <lineage>
        <taxon>Eukaryota</taxon>
        <taxon>Viridiplantae</taxon>
        <taxon>Streptophyta</taxon>
        <taxon>Embryophyta</taxon>
        <taxon>Tracheophyta</taxon>
        <taxon>Spermatophyta</taxon>
        <taxon>Magnoliopsida</taxon>
        <taxon>Liliopsida</taxon>
        <taxon>Zingiberales</taxon>
        <taxon>Cannaceae</taxon>
        <taxon>Canna</taxon>
    </lineage>
</organism>
<proteinExistence type="predicted"/>
<feature type="compositionally biased region" description="Basic residues" evidence="1">
    <location>
        <begin position="243"/>
        <end position="252"/>
    </location>
</feature>
<evidence type="ECO:0000313" key="3">
    <source>
        <dbReference type="Proteomes" id="UP001327560"/>
    </source>
</evidence>
<gene>
    <name evidence="2" type="ORF">Cni_G26859</name>
</gene>
<reference evidence="2 3" key="1">
    <citation type="submission" date="2023-10" db="EMBL/GenBank/DDBJ databases">
        <title>Chromosome-scale genome assembly provides insights into flower coloration mechanisms of Canna indica.</title>
        <authorList>
            <person name="Li C."/>
        </authorList>
    </citation>
    <scope>NUCLEOTIDE SEQUENCE [LARGE SCALE GENOMIC DNA]</scope>
    <source>
        <tissue evidence="2">Flower</tissue>
    </source>
</reference>
<feature type="compositionally biased region" description="Basic residues" evidence="1">
    <location>
        <begin position="80"/>
        <end position="92"/>
    </location>
</feature>
<dbReference type="AlphaFoldDB" id="A0AAQ3QMF4"/>
<dbReference type="Proteomes" id="UP001327560">
    <property type="component" value="Chromosome 8"/>
</dbReference>
<feature type="compositionally biased region" description="Basic and acidic residues" evidence="1">
    <location>
        <begin position="1"/>
        <end position="11"/>
    </location>
</feature>
<dbReference type="PANTHER" id="PTHR33828">
    <property type="entry name" value="OS05G0596200 PROTEIN"/>
    <property type="match status" value="1"/>
</dbReference>